<dbReference type="InterPro" id="IPR001680">
    <property type="entry name" value="WD40_rpt"/>
</dbReference>
<evidence type="ECO:0000259" key="8">
    <source>
        <dbReference type="PROSITE" id="PS50014"/>
    </source>
</evidence>
<dbReference type="GO" id="GO:0005634">
    <property type="term" value="C:nucleus"/>
    <property type="evidence" value="ECO:0007669"/>
    <property type="project" value="TreeGrafter"/>
</dbReference>
<dbReference type="RefSeq" id="XP_051442242.1">
    <property type="nucleotide sequence ID" value="XM_051590950.1"/>
</dbReference>
<dbReference type="SMART" id="SM00320">
    <property type="entry name" value="WD40"/>
    <property type="match status" value="8"/>
</dbReference>
<comment type="caution">
    <text evidence="9">The sequence shown here is derived from an EMBL/GenBank/DDBJ whole genome shotgun (WGS) entry which is preliminary data.</text>
</comment>
<dbReference type="Pfam" id="PF00400">
    <property type="entry name" value="WD40"/>
    <property type="match status" value="5"/>
</dbReference>
<feature type="compositionally biased region" description="Basic residues" evidence="6">
    <location>
        <begin position="898"/>
        <end position="912"/>
    </location>
</feature>
<dbReference type="SUPFAM" id="SSF47370">
    <property type="entry name" value="Bromodomain"/>
    <property type="match status" value="1"/>
</dbReference>
<dbReference type="Pfam" id="PF00439">
    <property type="entry name" value="Bromodomain"/>
    <property type="match status" value="1"/>
</dbReference>
<reference evidence="9" key="1">
    <citation type="submission" date="2021-06" db="EMBL/GenBank/DDBJ databases">
        <authorList>
            <consortium name="DOE Joint Genome Institute"/>
            <person name="Mondo S.J."/>
            <person name="Amses K.R."/>
            <person name="Simmons D.R."/>
            <person name="Longcore J.E."/>
            <person name="Seto K."/>
            <person name="Alves G.H."/>
            <person name="Bonds A.E."/>
            <person name="Quandt C.A."/>
            <person name="Davis W.J."/>
            <person name="Chang Y."/>
            <person name="Letcher P.M."/>
            <person name="Powell M.J."/>
            <person name="Kuo A."/>
            <person name="Labutti K."/>
            <person name="Pangilinan J."/>
            <person name="Andreopoulos W."/>
            <person name="Tritt A."/>
            <person name="Riley R."/>
            <person name="Hundley H."/>
            <person name="Johnson J."/>
            <person name="Lipzen A."/>
            <person name="Barry K."/>
            <person name="Berbee M.L."/>
            <person name="Buchler N.E."/>
            <person name="Grigoriev I.V."/>
            <person name="Spatafora J.W."/>
            <person name="Stajich J.E."/>
            <person name="James T.Y."/>
        </authorList>
    </citation>
    <scope>NUCLEOTIDE SEQUENCE</scope>
    <source>
        <strain evidence="9">AG</strain>
    </source>
</reference>
<dbReference type="InterPro" id="IPR036427">
    <property type="entry name" value="Bromodomain-like_sf"/>
</dbReference>
<dbReference type="Pfam" id="PF25313">
    <property type="entry name" value="BRWD_AD"/>
    <property type="match status" value="1"/>
</dbReference>
<feature type="compositionally biased region" description="Low complexity" evidence="6">
    <location>
        <begin position="468"/>
        <end position="487"/>
    </location>
</feature>
<feature type="signal peptide" evidence="7">
    <location>
        <begin position="1"/>
        <end position="28"/>
    </location>
</feature>
<proteinExistence type="predicted"/>
<reference evidence="9" key="2">
    <citation type="journal article" date="2022" name="Proc. Natl. Acad. Sci. U.S.A.">
        <title>Diploid-dominant life cycles characterize the early evolution of Fungi.</title>
        <authorList>
            <person name="Amses K.R."/>
            <person name="Simmons D.R."/>
            <person name="Longcore J.E."/>
            <person name="Mondo S.J."/>
            <person name="Seto K."/>
            <person name="Jeronimo G.H."/>
            <person name="Bonds A.E."/>
            <person name="Quandt C.A."/>
            <person name="Davis W.J."/>
            <person name="Chang Y."/>
            <person name="Federici B.A."/>
            <person name="Kuo A."/>
            <person name="LaButti K."/>
            <person name="Pangilinan J."/>
            <person name="Andreopoulos W."/>
            <person name="Tritt A."/>
            <person name="Riley R."/>
            <person name="Hundley H."/>
            <person name="Johnson J."/>
            <person name="Lipzen A."/>
            <person name="Barry K."/>
            <person name="Lang B.F."/>
            <person name="Cuomo C.A."/>
            <person name="Buchler N.E."/>
            <person name="Grigoriev I.V."/>
            <person name="Spatafora J.W."/>
            <person name="Stajich J.E."/>
            <person name="James T.Y."/>
        </authorList>
    </citation>
    <scope>NUCLEOTIDE SEQUENCE</scope>
    <source>
        <strain evidence="9">AG</strain>
    </source>
</reference>
<dbReference type="CDD" id="cd04369">
    <property type="entry name" value="Bromodomain"/>
    <property type="match status" value="1"/>
</dbReference>
<dbReference type="GeneID" id="75916293"/>
<feature type="region of interest" description="Disordered" evidence="6">
    <location>
        <begin position="467"/>
        <end position="584"/>
    </location>
</feature>
<gene>
    <name evidence="9" type="ORF">K450DRAFT_252876</name>
</gene>
<evidence type="ECO:0000313" key="9">
    <source>
        <dbReference type="EMBL" id="KAI8577238.1"/>
    </source>
</evidence>
<feature type="repeat" description="WD" evidence="5">
    <location>
        <begin position="623"/>
        <end position="665"/>
    </location>
</feature>
<evidence type="ECO:0000256" key="5">
    <source>
        <dbReference type="PROSITE-ProRule" id="PRU00221"/>
    </source>
</evidence>
<evidence type="ECO:0000256" key="3">
    <source>
        <dbReference type="ARBA" id="ARBA00023117"/>
    </source>
</evidence>
<feature type="region of interest" description="Disordered" evidence="6">
    <location>
        <begin position="840"/>
        <end position="1105"/>
    </location>
</feature>
<organism evidence="9 10">
    <name type="scientific">Umbelopsis ramanniana AG</name>
    <dbReference type="NCBI Taxonomy" id="1314678"/>
    <lineage>
        <taxon>Eukaryota</taxon>
        <taxon>Fungi</taxon>
        <taxon>Fungi incertae sedis</taxon>
        <taxon>Mucoromycota</taxon>
        <taxon>Mucoromycotina</taxon>
        <taxon>Umbelopsidomycetes</taxon>
        <taxon>Umbelopsidales</taxon>
        <taxon>Umbelopsidaceae</taxon>
        <taxon>Umbelopsis</taxon>
    </lineage>
</organism>
<dbReference type="PROSITE" id="PS50294">
    <property type="entry name" value="WD_REPEATS_REGION"/>
    <property type="match status" value="3"/>
</dbReference>
<feature type="compositionally biased region" description="Acidic residues" evidence="6">
    <location>
        <begin position="881"/>
        <end position="893"/>
    </location>
</feature>
<dbReference type="SMART" id="SM00297">
    <property type="entry name" value="BROMO"/>
    <property type="match status" value="1"/>
</dbReference>
<dbReference type="InterPro" id="IPR057452">
    <property type="entry name" value="BRWD/PHIP_N"/>
</dbReference>
<feature type="compositionally biased region" description="Low complexity" evidence="6">
    <location>
        <begin position="916"/>
        <end position="928"/>
    </location>
</feature>
<feature type="compositionally biased region" description="Basic and acidic residues" evidence="6">
    <location>
        <begin position="1426"/>
        <end position="1438"/>
    </location>
</feature>
<dbReference type="PANTHER" id="PTHR16266:SF17">
    <property type="entry name" value="BRWD3"/>
    <property type="match status" value="1"/>
</dbReference>
<keyword evidence="10" id="KW-1185">Reference proteome</keyword>
<dbReference type="SUPFAM" id="SSF50978">
    <property type="entry name" value="WD40 repeat-like"/>
    <property type="match status" value="1"/>
</dbReference>
<evidence type="ECO:0000256" key="4">
    <source>
        <dbReference type="PROSITE-ProRule" id="PRU00035"/>
    </source>
</evidence>
<feature type="repeat" description="WD" evidence="5">
    <location>
        <begin position="416"/>
        <end position="447"/>
    </location>
</feature>
<feature type="compositionally biased region" description="Acidic residues" evidence="6">
    <location>
        <begin position="1032"/>
        <end position="1048"/>
    </location>
</feature>
<evidence type="ECO:0000313" key="10">
    <source>
        <dbReference type="Proteomes" id="UP001206595"/>
    </source>
</evidence>
<feature type="region of interest" description="Disordered" evidence="6">
    <location>
        <begin position="371"/>
        <end position="396"/>
    </location>
</feature>
<dbReference type="Pfam" id="PF25437">
    <property type="entry name" value="BRWD1_N"/>
    <property type="match status" value="1"/>
</dbReference>
<dbReference type="PANTHER" id="PTHR16266">
    <property type="entry name" value="WD REPEAT DOMAIN 9"/>
    <property type="match status" value="1"/>
</dbReference>
<dbReference type="Gene3D" id="1.20.920.10">
    <property type="entry name" value="Bromodomain-like"/>
    <property type="match status" value="1"/>
</dbReference>
<dbReference type="InterPro" id="IPR036322">
    <property type="entry name" value="WD40_repeat_dom_sf"/>
</dbReference>
<evidence type="ECO:0000256" key="7">
    <source>
        <dbReference type="SAM" id="SignalP"/>
    </source>
</evidence>
<keyword evidence="3 4" id="KW-0103">Bromodomain</keyword>
<dbReference type="PROSITE" id="PS50014">
    <property type="entry name" value="BROMODOMAIN_2"/>
    <property type="match status" value="1"/>
</dbReference>
<dbReference type="GO" id="GO:0007010">
    <property type="term" value="P:cytoskeleton organization"/>
    <property type="evidence" value="ECO:0007669"/>
    <property type="project" value="TreeGrafter"/>
</dbReference>
<dbReference type="GO" id="GO:0008360">
    <property type="term" value="P:regulation of cell shape"/>
    <property type="evidence" value="ECO:0007669"/>
    <property type="project" value="TreeGrafter"/>
</dbReference>
<accession>A0AAD5E4W5</accession>
<feature type="compositionally biased region" description="Acidic residues" evidence="6">
    <location>
        <begin position="1439"/>
        <end position="1471"/>
    </location>
</feature>
<protein>
    <recommendedName>
        <fullName evidence="8">Bromo domain-containing protein</fullName>
    </recommendedName>
</protein>
<dbReference type="PROSITE" id="PS00678">
    <property type="entry name" value="WD_REPEATS_1"/>
    <property type="match status" value="1"/>
</dbReference>
<feature type="domain" description="Bromo" evidence="8">
    <location>
        <begin position="1333"/>
        <end position="1403"/>
    </location>
</feature>
<keyword evidence="1 5" id="KW-0853">WD repeat</keyword>
<name>A0AAD5E4W5_UMBRA</name>
<feature type="compositionally biased region" description="Basic and acidic residues" evidence="6">
    <location>
        <begin position="974"/>
        <end position="983"/>
    </location>
</feature>
<dbReference type="Gene3D" id="2.130.10.10">
    <property type="entry name" value="YVTN repeat-like/Quinoprotein amine dehydrogenase"/>
    <property type="match status" value="2"/>
</dbReference>
<evidence type="ECO:0000256" key="6">
    <source>
        <dbReference type="SAM" id="MobiDB-lite"/>
    </source>
</evidence>
<feature type="repeat" description="WD" evidence="5">
    <location>
        <begin position="177"/>
        <end position="218"/>
    </location>
</feature>
<feature type="compositionally biased region" description="Acidic residues" evidence="6">
    <location>
        <begin position="841"/>
        <end position="851"/>
    </location>
</feature>
<feature type="chain" id="PRO_5042032423" description="Bromo domain-containing protein" evidence="7">
    <location>
        <begin position="29"/>
        <end position="1471"/>
    </location>
</feature>
<evidence type="ECO:0000256" key="2">
    <source>
        <dbReference type="ARBA" id="ARBA00022737"/>
    </source>
</evidence>
<feature type="repeat" description="WD" evidence="5">
    <location>
        <begin position="219"/>
        <end position="260"/>
    </location>
</feature>
<feature type="compositionally biased region" description="Polar residues" evidence="6">
    <location>
        <begin position="543"/>
        <end position="564"/>
    </location>
</feature>
<dbReference type="InterPro" id="IPR015943">
    <property type="entry name" value="WD40/YVTN_repeat-like_dom_sf"/>
</dbReference>
<feature type="region of interest" description="Disordered" evidence="6">
    <location>
        <begin position="1423"/>
        <end position="1471"/>
    </location>
</feature>
<dbReference type="InterPro" id="IPR057451">
    <property type="entry name" value="BRWD/PHIP_AD"/>
</dbReference>
<keyword evidence="2" id="KW-0677">Repeat</keyword>
<dbReference type="InterPro" id="IPR019775">
    <property type="entry name" value="WD40_repeat_CS"/>
</dbReference>
<dbReference type="PROSITE" id="PS50082">
    <property type="entry name" value="WD_REPEATS_2"/>
    <property type="match status" value="4"/>
</dbReference>
<dbReference type="InterPro" id="IPR001487">
    <property type="entry name" value="Bromodomain"/>
</dbReference>
<keyword evidence="7" id="KW-0732">Signal</keyword>
<feature type="compositionally biased region" description="Basic residues" evidence="6">
    <location>
        <begin position="929"/>
        <end position="941"/>
    </location>
</feature>
<sequence length="1471" mass="167200">MPFCSWRRRLTELYFLIARFLASGPCKAASAALATELTEQHPELLPCRFNWKGESHPLTLEELTSRNSHIASSHLHDLLQRLVQHTDTLLPPPAKGSSTLLGPGDASLLRTISVHNDKPYIPRAPRSRLGKHIYSHPNRQVFNSCLALTGRELGGNVLRDQRQPTFVSKSYKELVTLFGHRFPIYCVTFDKAGLRVITGSDDYLVKIWCARTGYLIYTLRGHQKEITDLTLNEENTLLATTSTDGVIRVWSLKDFRPIAVLTSGTTARKGFTTVNFSPSPMNDTRYLMATSEDGMVRLWKWDRQTLQFFDPHAPLTFPCRFRLKDQVRCASFNRSGTQFAVAGDDGIVHVFSTLKGQTSIAEYSMNGASQAVESGSGSELDGNTLRRPKKKGRPSLMQNFDMSALESSNVIPMANLEGHHGGITDIAYSHDGKKILSGCMDGTARIWYIDGVTNEWKSLVLDIKEKSTSTTEQTQQPNTQPQSTPQPARRMSTVATIQSTNNETPVAPSDTNQSADPTQDPSSNGDRPSNAPGDDRDHMGETPSYNMRSRRNTNNVNQEQNGFDNSGVAGDVQMQGPQGPPSRESAYVSMIAWSLDDSACIIATTYGDLKVFNSTTGKLMGSLIGHTEETYAVDVHPTDPRTVLSAGYDGRAILWDLATYTQMSCHYYPERNLLDCKFSKDGMMYAVTDSEGKCVLFGVGQPTQPYAQTKTWQRGQQFWTDFLPVRYDENWNFIDEQTQLPPHMMDRSLIIDWGGVEYPHQKPAGYGRNLPLTNKYFEFEEQQRRAWYNEEMQQAKQARIAAVPKIDRAKASKKRKDFVHIEEEETEDLAIFDIPIRAAENDESDDEDYTDVQDGSASSDESEDDSNGGLAADDLASNAGIDDDEFVEDDEAGDSGYRARRKSRGRPKRRGRPPADRNGSSSRPSTSTGRRRRGRPKKTRRLQSADSDGTDSSRHMRRSRNRQISYAEDDDTDKEFIESGRSDDESEDVDVVGSNISQRNGAKTSDDEDFKDEARETLPTTTRPIKRRAIVYDEDEDDEDDDQDDQDFMEGPSVKRRRLQSVEVQEPVAMPVKKRGRPRKNPPPDQADNTSSLEAPQGLELTDYEPTEWIRMETRRLSPYHPQVDDIIVICVEGHEEYWSRSAYIHNFNPRHGPVTTSGKMLFARVIGYQWQVGPPTFCRLKLRLQTLTNIQEALFQKAEPKWRSSGRDITIDYCDEDNCPEFLVLWNRFLSSMEIWSYLAIGQQVDAVYDNGAYPGTIVGIQTDCGHWDELNLPSPWAYFHIVWDDPTSPPENLSPWELVPRGQDLFQRYDNAEYLADDVKKRAIDVLHWLKEEEDYELFVEHVPWHDYPDYLLQIAYPVCINMVLNRLNNNFYRHAEAVIEDVERIRKNAQKYNDETSIIYKNAVKLARMFKTRLQNPTLPLAKTERGRRSTRTDNDSDEDEYQDQVDDEEEEEDDDFVVDDPDDRPYL</sequence>
<dbReference type="EMBL" id="MU620943">
    <property type="protein sequence ID" value="KAI8577238.1"/>
    <property type="molecule type" value="Genomic_DNA"/>
</dbReference>
<dbReference type="Proteomes" id="UP001206595">
    <property type="component" value="Unassembled WGS sequence"/>
</dbReference>
<evidence type="ECO:0000256" key="1">
    <source>
        <dbReference type="ARBA" id="ARBA00022574"/>
    </source>
</evidence>
<feature type="compositionally biased region" description="Polar residues" evidence="6">
    <location>
        <begin position="493"/>
        <end position="527"/>
    </location>
</feature>
<dbReference type="GO" id="GO:0006357">
    <property type="term" value="P:regulation of transcription by RNA polymerase II"/>
    <property type="evidence" value="ECO:0007669"/>
    <property type="project" value="TreeGrafter"/>
</dbReference>
<dbReference type="GO" id="GO:0006325">
    <property type="term" value="P:chromatin organization"/>
    <property type="evidence" value="ECO:0007669"/>
    <property type="project" value="UniProtKB-ARBA"/>
</dbReference>
<dbReference type="InterPro" id="IPR052060">
    <property type="entry name" value="Bromo_WD_repeat"/>
</dbReference>